<protein>
    <submittedName>
        <fullName evidence="1">Uncharacterized protein</fullName>
    </submittedName>
</protein>
<evidence type="ECO:0000313" key="2">
    <source>
        <dbReference type="Proteomes" id="UP000515498"/>
    </source>
</evidence>
<reference evidence="1 2" key="1">
    <citation type="submission" date="2020-07" db="EMBL/GenBank/DDBJ databases">
        <title>Draft genome sequence of four isobutane-metabolizing strains capable of cometabolically degrading diverse ether contaminants.</title>
        <authorList>
            <person name="Chen W."/>
            <person name="Faulkner N."/>
            <person name="Smith C."/>
            <person name="Hyman M."/>
        </authorList>
    </citation>
    <scope>NUCLEOTIDE SEQUENCE [LARGE SCALE GENOMIC DNA]</scope>
    <source>
        <strain evidence="1 2">2A</strain>
    </source>
</reference>
<dbReference type="EMBL" id="CP059894">
    <property type="protein sequence ID" value="QNJ94847.1"/>
    <property type="molecule type" value="Genomic_DNA"/>
</dbReference>
<gene>
    <name evidence="1" type="ORF">HZU40_11690</name>
</gene>
<organism evidence="1 2">
    <name type="scientific">Mycolicibacterium fluoranthenivorans</name>
    <dbReference type="NCBI Taxonomy" id="258505"/>
    <lineage>
        <taxon>Bacteria</taxon>
        <taxon>Bacillati</taxon>
        <taxon>Actinomycetota</taxon>
        <taxon>Actinomycetes</taxon>
        <taxon>Mycobacteriales</taxon>
        <taxon>Mycobacteriaceae</taxon>
        <taxon>Mycolicibacterium</taxon>
    </lineage>
</organism>
<dbReference type="Proteomes" id="UP000515498">
    <property type="component" value="Chromosome"/>
</dbReference>
<evidence type="ECO:0000313" key="1">
    <source>
        <dbReference type="EMBL" id="QNJ94847.1"/>
    </source>
</evidence>
<dbReference type="KEGG" id="mflu:HZU40_11690"/>
<proteinExistence type="predicted"/>
<name>A0A7G8PKI1_9MYCO</name>
<dbReference type="RefSeq" id="WP_187098446.1">
    <property type="nucleotide sequence ID" value="NZ_CP059894.1"/>
</dbReference>
<dbReference type="AlphaFoldDB" id="A0A7G8PKI1"/>
<accession>A0A7G8PKI1</accession>
<sequence>MRVLITADLATARRQLQEITQSAGHTVLDSADLGAGALLASAEWEVDAVVVGLFARRPPQQRSAVLVETGIALGRGTPVLLLTREGLLVPALTGVPQIDARLDDPETLALKLELFFQGVYGGVPRRPADKTEISPRQGHLPGGYSDAMELERTVAELFAANGFALVPEPNQTSPRDRPDLAVYAQGHEAELGLVLIEVKQIRSPQWQRRIRDASQELSRHVVRAHAAFGLVVYDGDGLPPQQRTKEPLVVAISLAALKLELEQRQLQDIVRRLRNEAIHGL</sequence>